<evidence type="ECO:0000313" key="2">
    <source>
        <dbReference type="EMBL" id="KXG43863.1"/>
    </source>
</evidence>
<dbReference type="PANTHER" id="PTHR43680:SF2">
    <property type="entry name" value="NITRATE REDUCTASE MOLYBDENUM COFACTOR ASSEMBLY CHAPERONE NARJ"/>
    <property type="match status" value="1"/>
</dbReference>
<accession>A0A135L4S6</accession>
<dbReference type="SUPFAM" id="SSF89155">
    <property type="entry name" value="TorD-like"/>
    <property type="match status" value="1"/>
</dbReference>
<dbReference type="NCBIfam" id="TIGR00684">
    <property type="entry name" value="narJ"/>
    <property type="match status" value="1"/>
</dbReference>
<keyword evidence="1" id="KW-0534">Nitrate assimilation</keyword>
<dbReference type="InterPro" id="IPR003765">
    <property type="entry name" value="NO3_reductase_chaperone_NarJ"/>
</dbReference>
<evidence type="ECO:0000313" key="3">
    <source>
        <dbReference type="Proteomes" id="UP000070352"/>
    </source>
</evidence>
<dbReference type="Proteomes" id="UP000070352">
    <property type="component" value="Unassembled WGS sequence"/>
</dbReference>
<dbReference type="OrthoDB" id="5296272at2"/>
<dbReference type="GO" id="GO:0042128">
    <property type="term" value="P:nitrate assimilation"/>
    <property type="evidence" value="ECO:0007669"/>
    <property type="project" value="UniProtKB-KW"/>
</dbReference>
<dbReference type="InterPro" id="IPR020945">
    <property type="entry name" value="DMSO/NO3_reduct_chaperone"/>
</dbReference>
<dbReference type="STRING" id="1413211.U473_07480"/>
<gene>
    <name evidence="2" type="ORF">U473_07480</name>
</gene>
<proteinExistence type="predicted"/>
<dbReference type="Gene3D" id="1.10.3480.10">
    <property type="entry name" value="TorD-like"/>
    <property type="match status" value="1"/>
</dbReference>
<organism evidence="2 3">
    <name type="scientific">Tepidibacillus decaturensis</name>
    <dbReference type="NCBI Taxonomy" id="1413211"/>
    <lineage>
        <taxon>Bacteria</taxon>
        <taxon>Bacillati</taxon>
        <taxon>Bacillota</taxon>
        <taxon>Bacilli</taxon>
        <taxon>Bacillales</taxon>
        <taxon>Bacillaceae</taxon>
        <taxon>Tepidibacillus</taxon>
    </lineage>
</organism>
<dbReference type="GO" id="GO:0051082">
    <property type="term" value="F:unfolded protein binding"/>
    <property type="evidence" value="ECO:0007669"/>
    <property type="project" value="InterPro"/>
</dbReference>
<dbReference type="PANTHER" id="PTHR43680">
    <property type="entry name" value="NITRATE REDUCTASE MOLYBDENUM COFACTOR ASSEMBLY CHAPERONE"/>
    <property type="match status" value="1"/>
</dbReference>
<dbReference type="GO" id="GO:0016530">
    <property type="term" value="F:metallochaperone activity"/>
    <property type="evidence" value="ECO:0007669"/>
    <property type="project" value="TreeGrafter"/>
</dbReference>
<dbReference type="AlphaFoldDB" id="A0A135L4S6"/>
<dbReference type="EMBL" id="LSKU01000001">
    <property type="protein sequence ID" value="KXG43863.1"/>
    <property type="molecule type" value="Genomic_DNA"/>
</dbReference>
<comment type="caution">
    <text evidence="2">The sequence shown here is derived from an EMBL/GenBank/DDBJ whole genome shotgun (WGS) entry which is preliminary data.</text>
</comment>
<protein>
    <recommendedName>
        <fullName evidence="4">Nitrate reductase</fullName>
    </recommendedName>
</protein>
<dbReference type="GO" id="GO:0051131">
    <property type="term" value="P:chaperone-mediated protein complex assembly"/>
    <property type="evidence" value="ECO:0007669"/>
    <property type="project" value="InterPro"/>
</dbReference>
<dbReference type="InterPro" id="IPR036411">
    <property type="entry name" value="TorD-like_sf"/>
</dbReference>
<sequence length="179" mass="21331">MENTQLLFKLCSLFLQYPEESWVRSKDINKMLQFLNNGKEKESLKEFKDYLDHHHLEDLCERYVQTFDFNEKTALYLTYFQHKDQKERGPALLQLKDEYRKAGFYLESSELPDYLPVILEFLAIAPYRYWPNILYSQKENIEKLYKELANLQSPYQFVVGASLDHIQSLMQPELTGGVL</sequence>
<dbReference type="Pfam" id="PF02613">
    <property type="entry name" value="Nitrate_red_del"/>
    <property type="match status" value="1"/>
</dbReference>
<evidence type="ECO:0008006" key="4">
    <source>
        <dbReference type="Google" id="ProtNLM"/>
    </source>
</evidence>
<name>A0A135L4S6_9BACI</name>
<evidence type="ECO:0000256" key="1">
    <source>
        <dbReference type="ARBA" id="ARBA00023063"/>
    </source>
</evidence>
<reference evidence="2 3" key="1">
    <citation type="submission" date="2016-02" db="EMBL/GenBank/DDBJ databases">
        <title>Draft Genome for Tepidibacillus decaturensis nov. sp. Strain Z9, an Anaerobic, Moderately Thermophilic and Heterotrophic Bacterium from Deep Subsurface of the Illinois Basin, USA.</title>
        <authorList>
            <person name="Dong Y."/>
            <person name="Chang J.Y."/>
            <person name="Sanford R."/>
            <person name="Fouke B.W."/>
        </authorList>
    </citation>
    <scope>NUCLEOTIDE SEQUENCE [LARGE SCALE GENOMIC DNA]</scope>
    <source>
        <strain evidence="2 3">Z9</strain>
    </source>
</reference>
<keyword evidence="3" id="KW-1185">Reference proteome</keyword>
<dbReference type="RefSeq" id="WP_068724898.1">
    <property type="nucleotide sequence ID" value="NZ_LSKU01000001.1"/>
</dbReference>